<proteinExistence type="inferred from homology"/>
<evidence type="ECO:0000256" key="5">
    <source>
        <dbReference type="ARBA" id="ARBA00047471"/>
    </source>
</evidence>
<evidence type="ECO:0000313" key="8">
    <source>
        <dbReference type="EMBL" id="QKE89505.1"/>
    </source>
</evidence>
<accession>A0A6M8HMC2</accession>
<keyword evidence="3" id="KW-0328">Glycosyltransferase</keyword>
<dbReference type="Pfam" id="PF13439">
    <property type="entry name" value="Glyco_transf_4"/>
    <property type="match status" value="1"/>
</dbReference>
<keyword evidence="4 8" id="KW-0808">Transferase</keyword>
<dbReference type="SUPFAM" id="SSF53756">
    <property type="entry name" value="UDP-Glycosyltransferase/glycogen phosphorylase"/>
    <property type="match status" value="1"/>
</dbReference>
<dbReference type="PANTHER" id="PTHR46039:SF5">
    <property type="entry name" value="SUCROSE-PHOSPHATE SYNTHASE 3-RELATED"/>
    <property type="match status" value="1"/>
</dbReference>
<feature type="domain" description="Glycosyltransferase subfamily 4-like N-terminal" evidence="7">
    <location>
        <begin position="84"/>
        <end position="215"/>
    </location>
</feature>
<protein>
    <recommendedName>
        <fullName evidence="2">sucrose-phosphate synthase</fullName>
        <ecNumber evidence="2">2.4.1.14</ecNumber>
    </recommendedName>
</protein>
<organism evidence="8 9">
    <name type="scientific">Lichenicola cladoniae</name>
    <dbReference type="NCBI Taxonomy" id="1484109"/>
    <lineage>
        <taxon>Bacteria</taxon>
        <taxon>Pseudomonadati</taxon>
        <taxon>Pseudomonadota</taxon>
        <taxon>Alphaproteobacteria</taxon>
        <taxon>Acetobacterales</taxon>
        <taxon>Acetobacteraceae</taxon>
        <taxon>Lichenicola</taxon>
    </lineage>
</organism>
<dbReference type="PANTHER" id="PTHR46039">
    <property type="entry name" value="SUCROSE-PHOSPHATE SYNTHASE 3-RELATED"/>
    <property type="match status" value="1"/>
</dbReference>
<name>A0A6M8HMC2_9PROT</name>
<dbReference type="GO" id="GO:0046524">
    <property type="term" value="F:sucrose-phosphate synthase activity"/>
    <property type="evidence" value="ECO:0007669"/>
    <property type="project" value="UniProtKB-EC"/>
</dbReference>
<dbReference type="KEGG" id="lck:HN018_05115"/>
<dbReference type="AlphaFoldDB" id="A0A6M8HMC2"/>
<evidence type="ECO:0000313" key="9">
    <source>
        <dbReference type="Proteomes" id="UP000500767"/>
    </source>
</evidence>
<evidence type="ECO:0000256" key="3">
    <source>
        <dbReference type="ARBA" id="ARBA00022676"/>
    </source>
</evidence>
<evidence type="ECO:0000256" key="4">
    <source>
        <dbReference type="ARBA" id="ARBA00022679"/>
    </source>
</evidence>
<comment type="similarity">
    <text evidence="1">Belongs to the glycosyltransferase 1 family.</text>
</comment>
<dbReference type="EMBL" id="CP053708">
    <property type="protein sequence ID" value="QKE89505.1"/>
    <property type="molecule type" value="Genomic_DNA"/>
</dbReference>
<gene>
    <name evidence="8" type="ORF">HN018_05115</name>
</gene>
<reference evidence="8 9" key="1">
    <citation type="journal article" date="2014" name="World J. Microbiol. Biotechnol.">
        <title>Biodiversity and physiological characteristics of Antarctic and Arctic lichens-associated bacteria.</title>
        <authorList>
            <person name="Lee Y.M."/>
            <person name="Kim E.H."/>
            <person name="Lee H.K."/>
            <person name="Hong S.G."/>
        </authorList>
    </citation>
    <scope>NUCLEOTIDE SEQUENCE [LARGE SCALE GENOMIC DNA]</scope>
    <source>
        <strain evidence="8 9">PAMC 26569</strain>
    </source>
</reference>
<evidence type="ECO:0000256" key="1">
    <source>
        <dbReference type="ARBA" id="ARBA00006530"/>
    </source>
</evidence>
<dbReference type="InterPro" id="IPR028098">
    <property type="entry name" value="Glyco_trans_4-like_N"/>
</dbReference>
<dbReference type="Proteomes" id="UP000500767">
    <property type="component" value="Chromosome"/>
</dbReference>
<dbReference type="Pfam" id="PF00534">
    <property type="entry name" value="Glycos_transf_1"/>
    <property type="match status" value="1"/>
</dbReference>
<evidence type="ECO:0000259" key="7">
    <source>
        <dbReference type="Pfam" id="PF13439"/>
    </source>
</evidence>
<evidence type="ECO:0000259" key="6">
    <source>
        <dbReference type="Pfam" id="PF00534"/>
    </source>
</evidence>
<dbReference type="Gene3D" id="3.40.50.2000">
    <property type="entry name" value="Glycogen Phosphorylase B"/>
    <property type="match status" value="2"/>
</dbReference>
<comment type="catalytic activity">
    <reaction evidence="5">
        <text>beta-D-fructose 6-phosphate + UDP-alpha-D-glucose = sucrose 6(F)-phosphate + UDP + H(+)</text>
        <dbReference type="Rhea" id="RHEA:22172"/>
        <dbReference type="ChEBI" id="CHEBI:15378"/>
        <dbReference type="ChEBI" id="CHEBI:57634"/>
        <dbReference type="ChEBI" id="CHEBI:57723"/>
        <dbReference type="ChEBI" id="CHEBI:58223"/>
        <dbReference type="ChEBI" id="CHEBI:58885"/>
        <dbReference type="EC" id="2.4.1.14"/>
    </reaction>
</comment>
<sequence>MTGENLFIVHLALGGCLKAPPVRFGATADTGGHIAYVLDAAFAQARLSSVAKISIVTRLFDDKQLGAEHALPSEPAGPKITIDRVPTARRAYLEKEALAADLPAFTEAFCSHLARLPRLPDIIHAHFADAAAIALAARARFDIPVVFTPHSLGIDKRVQHSVCSVLEERIGGERHAIAMADAIIVSTRDEADHQIHAYGIADAASRIHCLPPGVPHRERPRSSSLLIARLAECLHDPHKPIVLAIARPVAKKNLAALVRAFTATPGLAETANLVILAGQRGGSRSSTEEREVLLELDCLCTDWGLYGRVALPPRHESGDVVALYQRAAQGGVFVNPALHEPFGLTLIEAAAAGVPVVATRNGGPGEIVETIGHGILVDPLDDAAIGSACLRIVSDASLHDRLSRAALRNIGAYDWSNYARRSVSLYAMLGRAYRAAAA</sequence>
<dbReference type="InterPro" id="IPR001296">
    <property type="entry name" value="Glyco_trans_1"/>
</dbReference>
<evidence type="ECO:0000256" key="2">
    <source>
        <dbReference type="ARBA" id="ARBA00012536"/>
    </source>
</evidence>
<keyword evidence="9" id="KW-1185">Reference proteome</keyword>
<dbReference type="EC" id="2.4.1.14" evidence="2"/>
<feature type="domain" description="Glycosyl transferase family 1" evidence="6">
    <location>
        <begin position="236"/>
        <end position="406"/>
    </location>
</feature>
<dbReference type="InterPro" id="IPR044161">
    <property type="entry name" value="SPS"/>
</dbReference>
<dbReference type="RefSeq" id="WP_171834499.1">
    <property type="nucleotide sequence ID" value="NZ_CP053708.1"/>
</dbReference>